<comment type="similarity">
    <text evidence="1">Belongs to the SS18 family.</text>
</comment>
<dbReference type="Proteomes" id="UP000288805">
    <property type="component" value="Unassembled WGS sequence"/>
</dbReference>
<evidence type="ECO:0000259" key="3">
    <source>
        <dbReference type="Pfam" id="PF05030"/>
    </source>
</evidence>
<evidence type="ECO:0000313" key="4">
    <source>
        <dbReference type="EMBL" id="RVX19254.1"/>
    </source>
</evidence>
<dbReference type="Pfam" id="PF05030">
    <property type="entry name" value="SSXT"/>
    <property type="match status" value="1"/>
</dbReference>
<evidence type="ECO:0000313" key="5">
    <source>
        <dbReference type="Proteomes" id="UP000288805"/>
    </source>
</evidence>
<dbReference type="AlphaFoldDB" id="A0A438KDH2"/>
<feature type="region of interest" description="Disordered" evidence="2">
    <location>
        <begin position="176"/>
        <end position="209"/>
    </location>
</feature>
<comment type="caution">
    <text evidence="4">The sequence shown here is derived from an EMBL/GenBank/DDBJ whole genome shotgun (WGS) entry which is preliminary data.</text>
</comment>
<dbReference type="InterPro" id="IPR007726">
    <property type="entry name" value="SS18_N"/>
</dbReference>
<gene>
    <name evidence="4" type="primary">GIF1_1</name>
    <name evidence="4" type="ORF">CK203_008895</name>
</gene>
<dbReference type="EMBL" id="QGNW01000009">
    <property type="protein sequence ID" value="RVX19254.1"/>
    <property type="molecule type" value="Genomic_DNA"/>
</dbReference>
<proteinExistence type="inferred from homology"/>
<name>A0A438KDH2_VITVI</name>
<protein>
    <submittedName>
        <fullName evidence="4">GRF1-interacting factor 1</fullName>
    </submittedName>
</protein>
<organism evidence="4 5">
    <name type="scientific">Vitis vinifera</name>
    <name type="common">Grape</name>
    <dbReference type="NCBI Taxonomy" id="29760"/>
    <lineage>
        <taxon>Eukaryota</taxon>
        <taxon>Viridiplantae</taxon>
        <taxon>Streptophyta</taxon>
        <taxon>Embryophyta</taxon>
        <taxon>Tracheophyta</taxon>
        <taxon>Spermatophyta</taxon>
        <taxon>Magnoliopsida</taxon>
        <taxon>eudicotyledons</taxon>
        <taxon>Gunneridae</taxon>
        <taxon>Pentapetalae</taxon>
        <taxon>rosids</taxon>
        <taxon>Vitales</taxon>
        <taxon>Vitaceae</taxon>
        <taxon>Viteae</taxon>
        <taxon>Vitis</taxon>
    </lineage>
</organism>
<accession>A0A438KDH2</accession>
<reference evidence="4 5" key="1">
    <citation type="journal article" date="2018" name="PLoS Genet.">
        <title>Population sequencing reveals clonal diversity and ancestral inbreeding in the grapevine cultivar Chardonnay.</title>
        <authorList>
            <person name="Roach M.J."/>
            <person name="Johnson D.L."/>
            <person name="Bohlmann J."/>
            <person name="van Vuuren H.J."/>
            <person name="Jones S.J."/>
            <person name="Pretorius I.S."/>
            <person name="Schmidt S.A."/>
            <person name="Borneman A.R."/>
        </authorList>
    </citation>
    <scope>NUCLEOTIDE SEQUENCE [LARGE SCALE GENOMIC DNA]</scope>
    <source>
        <strain evidence="5">cv. Chardonnay</strain>
        <tissue evidence="4">Leaf</tissue>
    </source>
</reference>
<evidence type="ECO:0000256" key="2">
    <source>
        <dbReference type="SAM" id="MobiDB-lite"/>
    </source>
</evidence>
<sequence>MQQHLMQMQPMMAGSHNLSSITTDHIQQYLDENKSLILKILESQNSGKLSECAENQARLQRNLMYLAAIADCQPQPPSLQAQFSPNMVMQPGVNYMQHQQSQQMMPQSLMAARAPMVYAQQHPYLALQQQQALQSQLGMSSTGMGGIHMLQSEPNVGGNGTGAFSDLGRSMTGEGLSAVSRGLGSASKQDVGSVGSAEGRRGYLGGQGADKGEALYFKSAEERD</sequence>
<evidence type="ECO:0000256" key="1">
    <source>
        <dbReference type="ARBA" id="ARBA00007945"/>
    </source>
</evidence>
<feature type="domain" description="SS18 N-terminal" evidence="3">
    <location>
        <begin position="21"/>
        <end position="74"/>
    </location>
</feature>